<dbReference type="AlphaFoldDB" id="A0AAC9D2R6"/>
<accession>A0AAC9D2R6</accession>
<evidence type="ECO:0000256" key="1">
    <source>
        <dbReference type="SAM" id="Phobius"/>
    </source>
</evidence>
<reference evidence="2 3" key="1">
    <citation type="submission" date="2016-08" db="EMBL/GenBank/DDBJ databases">
        <title>Complete genome sequence of Flavobacterium johnsoniae strain GSE09, a volatile-producing biocontrol agent isolated from cucumber (Cucumis sativus).</title>
        <authorList>
            <person name="Jeong J.-J."/>
            <person name="Oh J.Y."/>
            <person name="Jim Y.J."/>
            <person name="Sang M.K."/>
            <person name="Kim K.D."/>
        </authorList>
    </citation>
    <scope>NUCLEOTIDE SEQUENCE [LARGE SCALE GENOMIC DNA]</scope>
    <source>
        <strain evidence="2 3">GSE09</strain>
    </source>
</reference>
<feature type="transmembrane region" description="Helical" evidence="1">
    <location>
        <begin position="31"/>
        <end position="50"/>
    </location>
</feature>
<proteinExistence type="predicted"/>
<evidence type="ECO:0000313" key="2">
    <source>
        <dbReference type="EMBL" id="AOC96704.1"/>
    </source>
</evidence>
<sequence>MPHCTSEAFFFDRNSKIEIYEKARFNYFDRAFFIVKIKFAFFFILDATFYA</sequence>
<keyword evidence="1" id="KW-0812">Transmembrane</keyword>
<organism evidence="2 3">
    <name type="scientific">Flavobacterium anhuiense</name>
    <dbReference type="NCBI Taxonomy" id="459526"/>
    <lineage>
        <taxon>Bacteria</taxon>
        <taxon>Pseudomonadati</taxon>
        <taxon>Bacteroidota</taxon>
        <taxon>Flavobacteriia</taxon>
        <taxon>Flavobacteriales</taxon>
        <taxon>Flavobacteriaceae</taxon>
        <taxon>Flavobacterium</taxon>
    </lineage>
</organism>
<keyword evidence="1" id="KW-1133">Transmembrane helix</keyword>
<protein>
    <submittedName>
        <fullName evidence="2">Uncharacterized protein</fullName>
    </submittedName>
</protein>
<dbReference type="KEGG" id="fjg:BB050_03615"/>
<dbReference type="EMBL" id="CP016907">
    <property type="protein sequence ID" value="AOC96704.1"/>
    <property type="molecule type" value="Genomic_DNA"/>
</dbReference>
<keyword evidence="1" id="KW-0472">Membrane</keyword>
<evidence type="ECO:0000313" key="3">
    <source>
        <dbReference type="Proteomes" id="UP000093276"/>
    </source>
</evidence>
<name>A0AAC9D2R6_9FLAO</name>
<gene>
    <name evidence="2" type="ORF">BB050_03615</name>
</gene>
<dbReference type="Proteomes" id="UP000093276">
    <property type="component" value="Chromosome"/>
</dbReference>